<accession>A0A915DNJ9</accession>
<reference evidence="3" key="1">
    <citation type="submission" date="2022-11" db="UniProtKB">
        <authorList>
            <consortium name="WormBaseParasite"/>
        </authorList>
    </citation>
    <scope>IDENTIFICATION</scope>
</reference>
<evidence type="ECO:0000256" key="1">
    <source>
        <dbReference type="SAM" id="Phobius"/>
    </source>
</evidence>
<keyword evidence="1" id="KW-0812">Transmembrane</keyword>
<sequence>MEINNVPNKAIPYVLKNYWYSIGISLAAALSQFAIFSFLFSKDPSVHTIQVAFAVLVSFSFIQRANFFCEIYAVHSNVSLLSSVPIRDTCRCSGATIAGSFSGDYALPIPTFCSAMSEAFLDYLEDLESTRAERLRKKQEEDHKEFVRLMTLPLSRCLAMYRISGRWISRYRILNSAKNRIGSIGAQHIIFEDDILFVKASNMDNAKKIFRLFHGNNFAGCIVNATYMAEDEFVERFPATEDTVV</sequence>
<dbReference type="WBParaSite" id="jg21256">
    <property type="protein sequence ID" value="jg21256"/>
    <property type="gene ID" value="jg21256"/>
</dbReference>
<evidence type="ECO:0000313" key="2">
    <source>
        <dbReference type="Proteomes" id="UP000887574"/>
    </source>
</evidence>
<evidence type="ECO:0000313" key="3">
    <source>
        <dbReference type="WBParaSite" id="jg21256"/>
    </source>
</evidence>
<keyword evidence="2" id="KW-1185">Reference proteome</keyword>
<dbReference type="Proteomes" id="UP000887574">
    <property type="component" value="Unplaced"/>
</dbReference>
<dbReference type="AlphaFoldDB" id="A0A915DNJ9"/>
<name>A0A915DNJ9_9BILA</name>
<feature type="transmembrane region" description="Helical" evidence="1">
    <location>
        <begin position="51"/>
        <end position="74"/>
    </location>
</feature>
<protein>
    <submittedName>
        <fullName evidence="3">Uncharacterized protein</fullName>
    </submittedName>
</protein>
<proteinExistence type="predicted"/>
<feature type="transmembrane region" description="Helical" evidence="1">
    <location>
        <begin position="18"/>
        <end position="39"/>
    </location>
</feature>
<keyword evidence="1" id="KW-1133">Transmembrane helix</keyword>
<organism evidence="2 3">
    <name type="scientific">Ditylenchus dipsaci</name>
    <dbReference type="NCBI Taxonomy" id="166011"/>
    <lineage>
        <taxon>Eukaryota</taxon>
        <taxon>Metazoa</taxon>
        <taxon>Ecdysozoa</taxon>
        <taxon>Nematoda</taxon>
        <taxon>Chromadorea</taxon>
        <taxon>Rhabditida</taxon>
        <taxon>Tylenchina</taxon>
        <taxon>Tylenchomorpha</taxon>
        <taxon>Sphaerularioidea</taxon>
        <taxon>Anguinidae</taxon>
        <taxon>Anguininae</taxon>
        <taxon>Ditylenchus</taxon>
    </lineage>
</organism>
<keyword evidence="1" id="KW-0472">Membrane</keyword>